<keyword evidence="2" id="KW-1185">Reference proteome</keyword>
<reference evidence="2" key="1">
    <citation type="journal article" date="2020" name="Nat. Commun.">
        <title>Genome assembly of wild tea tree DASZ reveals pedigree and selection history of tea varieties.</title>
        <authorList>
            <person name="Zhang W."/>
            <person name="Zhang Y."/>
            <person name="Qiu H."/>
            <person name="Guo Y."/>
            <person name="Wan H."/>
            <person name="Zhang X."/>
            <person name="Scossa F."/>
            <person name="Alseekh S."/>
            <person name="Zhang Q."/>
            <person name="Wang P."/>
            <person name="Xu L."/>
            <person name="Schmidt M.H."/>
            <person name="Jia X."/>
            <person name="Li D."/>
            <person name="Zhu A."/>
            <person name="Guo F."/>
            <person name="Chen W."/>
            <person name="Ni D."/>
            <person name="Usadel B."/>
            <person name="Fernie A.R."/>
            <person name="Wen W."/>
        </authorList>
    </citation>
    <scope>NUCLEOTIDE SEQUENCE [LARGE SCALE GENOMIC DNA]</scope>
    <source>
        <strain evidence="2">cv. G240</strain>
    </source>
</reference>
<accession>A0A7J7FTQ6</accession>
<evidence type="ECO:0000313" key="2">
    <source>
        <dbReference type="Proteomes" id="UP000593564"/>
    </source>
</evidence>
<proteinExistence type="predicted"/>
<evidence type="ECO:0000313" key="1">
    <source>
        <dbReference type="EMBL" id="KAF5931487.1"/>
    </source>
</evidence>
<sequence length="126" mass="13096">MKKPVHSVLGLSGFGWIRWVTKARGSVVGGGETVGLVLGVEDYSSHLLLNGGDNFGKGLVEVERAAVVGGLSGGGRGRGQPLAARCGEGRDFKVAAKNSISPGRKSKGINALYCTKQAQKHPHAYP</sequence>
<protein>
    <submittedName>
        <fullName evidence="1">Uncharacterized protein</fullName>
    </submittedName>
</protein>
<gene>
    <name evidence="1" type="ORF">HYC85_032360</name>
</gene>
<dbReference type="EMBL" id="JACBKZ010000015">
    <property type="protein sequence ID" value="KAF5931487.1"/>
    <property type="molecule type" value="Genomic_DNA"/>
</dbReference>
<organism evidence="1 2">
    <name type="scientific">Camellia sinensis</name>
    <name type="common">Tea plant</name>
    <name type="synonym">Thea sinensis</name>
    <dbReference type="NCBI Taxonomy" id="4442"/>
    <lineage>
        <taxon>Eukaryota</taxon>
        <taxon>Viridiplantae</taxon>
        <taxon>Streptophyta</taxon>
        <taxon>Embryophyta</taxon>
        <taxon>Tracheophyta</taxon>
        <taxon>Spermatophyta</taxon>
        <taxon>Magnoliopsida</taxon>
        <taxon>eudicotyledons</taxon>
        <taxon>Gunneridae</taxon>
        <taxon>Pentapetalae</taxon>
        <taxon>asterids</taxon>
        <taxon>Ericales</taxon>
        <taxon>Theaceae</taxon>
        <taxon>Camellia</taxon>
    </lineage>
</organism>
<reference evidence="1 2" key="2">
    <citation type="submission" date="2020-07" db="EMBL/GenBank/DDBJ databases">
        <title>Genome assembly of wild tea tree DASZ reveals pedigree and selection history of tea varieties.</title>
        <authorList>
            <person name="Zhang W."/>
        </authorList>
    </citation>
    <scope>NUCLEOTIDE SEQUENCE [LARGE SCALE GENOMIC DNA]</scope>
    <source>
        <strain evidence="2">cv. G240</strain>
        <tissue evidence="1">Leaf</tissue>
    </source>
</reference>
<name>A0A7J7FTQ6_CAMSI</name>
<dbReference type="AlphaFoldDB" id="A0A7J7FTQ6"/>
<dbReference type="Proteomes" id="UP000593564">
    <property type="component" value="Unassembled WGS sequence"/>
</dbReference>
<comment type="caution">
    <text evidence="1">The sequence shown here is derived from an EMBL/GenBank/DDBJ whole genome shotgun (WGS) entry which is preliminary data.</text>
</comment>